<dbReference type="InterPro" id="IPR003593">
    <property type="entry name" value="AAA+_ATPase"/>
</dbReference>
<dbReference type="CDD" id="cd03224">
    <property type="entry name" value="ABC_TM1139_LivF_branched"/>
    <property type="match status" value="1"/>
</dbReference>
<evidence type="ECO:0000313" key="7">
    <source>
        <dbReference type="EMBL" id="NVO25574.1"/>
    </source>
</evidence>
<protein>
    <submittedName>
        <fullName evidence="7">ABC transporter ATP-binding protein</fullName>
    </submittedName>
</protein>
<dbReference type="PROSITE" id="PS50893">
    <property type="entry name" value="ABC_TRANSPORTER_2"/>
    <property type="match status" value="1"/>
</dbReference>
<evidence type="ECO:0000256" key="1">
    <source>
        <dbReference type="ARBA" id="ARBA00005417"/>
    </source>
</evidence>
<dbReference type="Pfam" id="PF00005">
    <property type="entry name" value="ABC_tran"/>
    <property type="match status" value="1"/>
</dbReference>
<dbReference type="InterPro" id="IPR027417">
    <property type="entry name" value="P-loop_NTPase"/>
</dbReference>
<organism evidence="7 8">
    <name type="scientific">Donghicola mangrovi</name>
    <dbReference type="NCBI Taxonomy" id="2729614"/>
    <lineage>
        <taxon>Bacteria</taxon>
        <taxon>Pseudomonadati</taxon>
        <taxon>Pseudomonadota</taxon>
        <taxon>Alphaproteobacteria</taxon>
        <taxon>Rhodobacterales</taxon>
        <taxon>Roseobacteraceae</taxon>
        <taxon>Donghicola</taxon>
    </lineage>
</organism>
<dbReference type="Proteomes" id="UP000592216">
    <property type="component" value="Unassembled WGS sequence"/>
</dbReference>
<accession>A0A850Q9J4</accession>
<dbReference type="InterPro" id="IPR003439">
    <property type="entry name" value="ABC_transporter-like_ATP-bd"/>
</dbReference>
<dbReference type="GO" id="GO:0016887">
    <property type="term" value="F:ATP hydrolysis activity"/>
    <property type="evidence" value="ECO:0007669"/>
    <property type="project" value="InterPro"/>
</dbReference>
<dbReference type="PANTHER" id="PTHR43820:SF5">
    <property type="entry name" value="HIGH-AFFINITY BRANCHED-CHAIN AMINO ACID TRANSPORT ATP-BINDING PROTEIN"/>
    <property type="match status" value="1"/>
</dbReference>
<evidence type="ECO:0000256" key="4">
    <source>
        <dbReference type="ARBA" id="ARBA00022840"/>
    </source>
</evidence>
<dbReference type="AlphaFoldDB" id="A0A850Q9J4"/>
<feature type="domain" description="ABC transporter" evidence="6">
    <location>
        <begin position="6"/>
        <end position="236"/>
    </location>
</feature>
<reference evidence="7 8" key="1">
    <citation type="submission" date="2020-04" db="EMBL/GenBank/DDBJ databases">
        <title>Donghicola sp., a member of the Rhodobacteraceae family isolated from mangrove forest in Thailand.</title>
        <authorList>
            <person name="Charoenyingcharoen P."/>
            <person name="Yukphan P."/>
        </authorList>
    </citation>
    <scope>NUCLEOTIDE SEQUENCE [LARGE SCALE GENOMIC DNA]</scope>
    <source>
        <strain evidence="7 8">B5-SW-15</strain>
    </source>
</reference>
<evidence type="ECO:0000313" key="8">
    <source>
        <dbReference type="Proteomes" id="UP000592216"/>
    </source>
</evidence>
<keyword evidence="3" id="KW-0547">Nucleotide-binding</keyword>
<gene>
    <name evidence="7" type="ORF">HJ536_19655</name>
</gene>
<evidence type="ECO:0000259" key="6">
    <source>
        <dbReference type="PROSITE" id="PS50893"/>
    </source>
</evidence>
<dbReference type="PROSITE" id="PS00211">
    <property type="entry name" value="ABC_TRANSPORTER_1"/>
    <property type="match status" value="1"/>
</dbReference>
<dbReference type="InterPro" id="IPR017871">
    <property type="entry name" value="ABC_transporter-like_CS"/>
</dbReference>
<comment type="caution">
    <text evidence="7">The sequence shown here is derived from an EMBL/GenBank/DDBJ whole genome shotgun (WGS) entry which is preliminary data.</text>
</comment>
<dbReference type="SMART" id="SM00382">
    <property type="entry name" value="AAA"/>
    <property type="match status" value="1"/>
</dbReference>
<dbReference type="SUPFAM" id="SSF52540">
    <property type="entry name" value="P-loop containing nucleoside triphosphate hydrolases"/>
    <property type="match status" value="1"/>
</dbReference>
<proteinExistence type="inferred from homology"/>
<dbReference type="Gene3D" id="3.40.50.300">
    <property type="entry name" value="P-loop containing nucleotide triphosphate hydrolases"/>
    <property type="match status" value="1"/>
</dbReference>
<comment type="similarity">
    <text evidence="1">Belongs to the ABC transporter superfamily.</text>
</comment>
<dbReference type="EMBL" id="JABCJE010000018">
    <property type="protein sequence ID" value="NVO25574.1"/>
    <property type="molecule type" value="Genomic_DNA"/>
</dbReference>
<dbReference type="GO" id="GO:0005524">
    <property type="term" value="F:ATP binding"/>
    <property type="evidence" value="ECO:0007669"/>
    <property type="project" value="UniProtKB-KW"/>
</dbReference>
<evidence type="ECO:0000256" key="3">
    <source>
        <dbReference type="ARBA" id="ARBA00022741"/>
    </source>
</evidence>
<evidence type="ECO:0000256" key="5">
    <source>
        <dbReference type="ARBA" id="ARBA00022970"/>
    </source>
</evidence>
<dbReference type="GO" id="GO:0015807">
    <property type="term" value="P:L-amino acid transport"/>
    <property type="evidence" value="ECO:0007669"/>
    <property type="project" value="TreeGrafter"/>
</dbReference>
<keyword evidence="2" id="KW-0813">Transport</keyword>
<keyword evidence="4 7" id="KW-0067">ATP-binding</keyword>
<name>A0A850Q9J4_9RHOB</name>
<dbReference type="GO" id="GO:0015658">
    <property type="term" value="F:branched-chain amino acid transmembrane transporter activity"/>
    <property type="evidence" value="ECO:0007669"/>
    <property type="project" value="TreeGrafter"/>
</dbReference>
<keyword evidence="5" id="KW-0029">Amino-acid transport</keyword>
<sequence>MTGPVLSVENLTAYYGDFQALFGVDLALQKGQALAIIGANGAGKSTLMRAITGILPSPRDAIRLNGQPIGHLSAPEVLEAGISMVPEGRKLFPSLSVEENLLIGAHVRTGSKYWTLDGIYDLFPILAERRYNPGTALSGGQQQMVAIGRALMSNPDVLLCDEISLGLAPVVIRDIYASFPKIRESGASVIVVEQDIGQALKIADHVCCMMEGRVTLSGAPHELSRDAIHDAYFGVSA</sequence>
<dbReference type="RefSeq" id="WP_177159100.1">
    <property type="nucleotide sequence ID" value="NZ_JABCJE010000018.1"/>
</dbReference>
<dbReference type="InterPro" id="IPR052156">
    <property type="entry name" value="BCAA_Transport_ATP-bd_LivF"/>
</dbReference>
<evidence type="ECO:0000256" key="2">
    <source>
        <dbReference type="ARBA" id="ARBA00022448"/>
    </source>
</evidence>
<dbReference type="PANTHER" id="PTHR43820">
    <property type="entry name" value="HIGH-AFFINITY BRANCHED-CHAIN AMINO ACID TRANSPORT ATP-BINDING PROTEIN LIVF"/>
    <property type="match status" value="1"/>
</dbReference>